<feature type="coiled-coil region" evidence="5">
    <location>
        <begin position="385"/>
        <end position="419"/>
    </location>
</feature>
<proteinExistence type="predicted"/>
<reference evidence="7" key="1">
    <citation type="submission" date="2020-10" db="EMBL/GenBank/DDBJ databases">
        <authorList>
            <person name="Gilroy R."/>
        </authorList>
    </citation>
    <scope>NUCLEOTIDE SEQUENCE</scope>
    <source>
        <strain evidence="7">CHK197-8231</strain>
    </source>
</reference>
<keyword evidence="2 6" id="KW-0812">Transmembrane</keyword>
<reference evidence="7" key="2">
    <citation type="journal article" date="2021" name="PeerJ">
        <title>Extensive microbial diversity within the chicken gut microbiome revealed by metagenomics and culture.</title>
        <authorList>
            <person name="Gilroy R."/>
            <person name="Ravi A."/>
            <person name="Getino M."/>
            <person name="Pursley I."/>
            <person name="Horton D.L."/>
            <person name="Alikhan N.F."/>
            <person name="Baker D."/>
            <person name="Gharbi K."/>
            <person name="Hall N."/>
            <person name="Watson M."/>
            <person name="Adriaenssens E.M."/>
            <person name="Foster-Nyarko E."/>
            <person name="Jarju S."/>
            <person name="Secka A."/>
            <person name="Antonio M."/>
            <person name="Oren A."/>
            <person name="Chaudhuri R.R."/>
            <person name="La Ragione R."/>
            <person name="Hildebrand F."/>
            <person name="Pallen M.J."/>
        </authorList>
    </citation>
    <scope>NUCLEOTIDE SEQUENCE</scope>
    <source>
        <strain evidence="7">CHK197-8231</strain>
    </source>
</reference>
<evidence type="ECO:0000256" key="6">
    <source>
        <dbReference type="SAM" id="Phobius"/>
    </source>
</evidence>
<keyword evidence="3 6" id="KW-1133">Transmembrane helix</keyword>
<gene>
    <name evidence="7" type="ORF">IAD49_02170</name>
</gene>
<evidence type="ECO:0000313" key="8">
    <source>
        <dbReference type="Proteomes" id="UP000824087"/>
    </source>
</evidence>
<evidence type="ECO:0000256" key="5">
    <source>
        <dbReference type="SAM" id="Coils"/>
    </source>
</evidence>
<keyword evidence="5" id="KW-0175">Coiled coil</keyword>
<comment type="caution">
    <text evidence="7">The sequence shown here is derived from an EMBL/GenBank/DDBJ whole genome shotgun (WGS) entry which is preliminary data.</text>
</comment>
<evidence type="ECO:0000256" key="4">
    <source>
        <dbReference type="ARBA" id="ARBA00023136"/>
    </source>
</evidence>
<dbReference type="Proteomes" id="UP000824087">
    <property type="component" value="Unassembled WGS sequence"/>
</dbReference>
<feature type="transmembrane region" description="Helical" evidence="6">
    <location>
        <begin position="6"/>
        <end position="26"/>
    </location>
</feature>
<keyword evidence="4 6" id="KW-0472">Membrane</keyword>
<dbReference type="GO" id="GO:0005940">
    <property type="term" value="C:septin ring"/>
    <property type="evidence" value="ECO:0007669"/>
    <property type="project" value="InterPro"/>
</dbReference>
<dbReference type="AlphaFoldDB" id="A0A9D1HVG9"/>
<protein>
    <submittedName>
        <fullName evidence="7">Septation ring formation regulator EzrA</fullName>
    </submittedName>
</protein>
<name>A0A9D1HVG9_9BACT</name>
<evidence type="ECO:0000313" key="7">
    <source>
        <dbReference type="EMBL" id="HIU22368.1"/>
    </source>
</evidence>
<evidence type="ECO:0000256" key="1">
    <source>
        <dbReference type="ARBA" id="ARBA00004167"/>
    </source>
</evidence>
<dbReference type="Pfam" id="PF06160">
    <property type="entry name" value="EzrA"/>
    <property type="match status" value="1"/>
</dbReference>
<dbReference type="InterPro" id="IPR010379">
    <property type="entry name" value="EzrA"/>
</dbReference>
<sequence>MNSVFLILITVYLSAIILIVLVLNILQSRKNKKIKNILNHLEVEKNVIDSTPIMPELSKIESFLKNDKLEQMYHEWKDRLDIIKGEQIPKITDMLLEADYSLSQMDYKTTMYKVAKLEMEIYKVRANAEHLLGEIKEITTSEERNRAIITKLKTKYRELFQKFTSTKPEYGAIADSVSLQFENIAKRFEDFERVMESNDYTEVTKIIQAIDEMLKHMEIVVEEVPSIVLMAVDILPKKIADTTKIYDAMVKEGYPLDYLNVEYNVEEANKKINDILDRAKVLNLEDSLFELKVLVDYFDSLYGDFEKEKNVRHLYEETNRAFKSKLDKLNLLISDIFSQMDEIKNAYSLSPEDIELLNSVRTDLDTLNKDYKVLTDHTGNNTFAYSKLTKEIEALVVRLTELQDRLDNTLDSIGSMKEDEIRARQQLEEIKLILKDSKSKLRDYNLPYIPKSYFIELSEAQDAIKEIVRELEKKPITISTLNTRVDTARDLALKLFSSTKEMMKTAMFAEMAIVYGNRYRTSVEDLDKNLTYSEVLFYKGEYQKSLELSINALNRIEPGIYDKLLNFYADEK</sequence>
<comment type="subcellular location">
    <subcellularLocation>
        <location evidence="1">Membrane</location>
        <topology evidence="1">Single-pass membrane protein</topology>
    </subcellularLocation>
</comment>
<dbReference type="GO" id="GO:0016020">
    <property type="term" value="C:membrane"/>
    <property type="evidence" value="ECO:0007669"/>
    <property type="project" value="UniProtKB-SubCell"/>
</dbReference>
<dbReference type="EMBL" id="DVML01000012">
    <property type="protein sequence ID" value="HIU22368.1"/>
    <property type="molecule type" value="Genomic_DNA"/>
</dbReference>
<organism evidence="7 8">
    <name type="scientific">Candidatus Fimihabitans intestinipullorum</name>
    <dbReference type="NCBI Taxonomy" id="2840820"/>
    <lineage>
        <taxon>Bacteria</taxon>
        <taxon>Bacillati</taxon>
        <taxon>Mycoplasmatota</taxon>
        <taxon>Mycoplasmatota incertae sedis</taxon>
        <taxon>Candidatus Fimihabitans</taxon>
    </lineage>
</organism>
<evidence type="ECO:0000256" key="3">
    <source>
        <dbReference type="ARBA" id="ARBA00022989"/>
    </source>
</evidence>
<evidence type="ECO:0000256" key="2">
    <source>
        <dbReference type="ARBA" id="ARBA00022692"/>
    </source>
</evidence>
<dbReference type="GO" id="GO:0000921">
    <property type="term" value="P:septin ring assembly"/>
    <property type="evidence" value="ECO:0007669"/>
    <property type="project" value="InterPro"/>
</dbReference>
<accession>A0A9D1HVG9</accession>